<reference evidence="7 8" key="1">
    <citation type="submission" date="2019-03" db="EMBL/GenBank/DDBJ databases">
        <title>Genomic Encyclopedia of Type Strains, Phase IV (KMG-IV): sequencing the most valuable type-strain genomes for metagenomic binning, comparative biology and taxonomic classification.</title>
        <authorList>
            <person name="Goeker M."/>
        </authorList>
    </citation>
    <scope>NUCLEOTIDE SEQUENCE [LARGE SCALE GENOMIC DNA]</scope>
    <source>
        <strain evidence="7 8">DSM 18063</strain>
    </source>
</reference>
<dbReference type="GO" id="GO:0005886">
    <property type="term" value="C:plasma membrane"/>
    <property type="evidence" value="ECO:0007669"/>
    <property type="project" value="UniProtKB-SubCell"/>
</dbReference>
<dbReference type="OrthoDB" id="9808637at2"/>
<dbReference type="Pfam" id="PF02600">
    <property type="entry name" value="DsbB"/>
    <property type="match status" value="1"/>
</dbReference>
<comment type="subcellular location">
    <subcellularLocation>
        <location evidence="1">Cell membrane</location>
        <topology evidence="1">Multi-pass membrane protein</topology>
    </subcellularLocation>
</comment>
<evidence type="ECO:0000256" key="6">
    <source>
        <dbReference type="SAM" id="Phobius"/>
    </source>
</evidence>
<sequence>MRPTRNQAIFLAAFASLAILLAGYWFQYVVGLAPCKLCLWQRWPHAVAPILGMAAIAIGGRMLPVAGLVTMAVSAGLGAYHTGVERKWWPGPSSCSGDVAAFRGMTPEQLLDPTQVQPVVLCDQVQWTLFGLSMASYNALMSAALVGLWLWAYANSHPGR</sequence>
<dbReference type="PIRSF" id="PIRSF033913">
    <property type="entry name" value="S-S_format_DsbB"/>
    <property type="match status" value="1"/>
</dbReference>
<feature type="transmembrane region" description="Helical" evidence="6">
    <location>
        <begin position="46"/>
        <end position="79"/>
    </location>
</feature>
<dbReference type="InterPro" id="IPR024199">
    <property type="entry name" value="Uncharacterised_DsbB"/>
</dbReference>
<dbReference type="InterPro" id="IPR050183">
    <property type="entry name" value="DsbB"/>
</dbReference>
<keyword evidence="8" id="KW-1185">Reference proteome</keyword>
<protein>
    <submittedName>
        <fullName evidence="7">Disulfide bond formation protein DsbB</fullName>
    </submittedName>
</protein>
<proteinExistence type="predicted"/>
<evidence type="ECO:0000256" key="4">
    <source>
        <dbReference type="ARBA" id="ARBA00022989"/>
    </source>
</evidence>
<evidence type="ECO:0000313" key="8">
    <source>
        <dbReference type="Proteomes" id="UP000294835"/>
    </source>
</evidence>
<dbReference type="Proteomes" id="UP000294835">
    <property type="component" value="Unassembled WGS sequence"/>
</dbReference>
<organism evidence="7 8">
    <name type="scientific">Rhodovulum marinum</name>
    <dbReference type="NCBI Taxonomy" id="320662"/>
    <lineage>
        <taxon>Bacteria</taxon>
        <taxon>Pseudomonadati</taxon>
        <taxon>Pseudomonadota</taxon>
        <taxon>Alphaproteobacteria</taxon>
        <taxon>Rhodobacterales</taxon>
        <taxon>Paracoccaceae</taxon>
        <taxon>Rhodovulum</taxon>
    </lineage>
</organism>
<evidence type="ECO:0000256" key="3">
    <source>
        <dbReference type="ARBA" id="ARBA00022692"/>
    </source>
</evidence>
<keyword evidence="5 6" id="KW-0472">Membrane</keyword>
<gene>
    <name evidence="7" type="ORF">EV662_106179</name>
</gene>
<keyword evidence="2" id="KW-1003">Cell membrane</keyword>
<dbReference type="RefSeq" id="WP_132462228.1">
    <property type="nucleotide sequence ID" value="NZ_SLXP01000006.1"/>
</dbReference>
<dbReference type="AlphaFoldDB" id="A0A4R2PXN2"/>
<dbReference type="InterPro" id="IPR023380">
    <property type="entry name" value="DsbB-like_sf"/>
</dbReference>
<evidence type="ECO:0000256" key="2">
    <source>
        <dbReference type="ARBA" id="ARBA00022475"/>
    </source>
</evidence>
<accession>A0A4R2PXN2</accession>
<name>A0A4R2PXN2_9RHOB</name>
<feature type="transmembrane region" description="Helical" evidence="6">
    <location>
        <begin position="135"/>
        <end position="154"/>
    </location>
</feature>
<dbReference type="EMBL" id="SLXP01000006">
    <property type="protein sequence ID" value="TCP40963.1"/>
    <property type="molecule type" value="Genomic_DNA"/>
</dbReference>
<dbReference type="PANTHER" id="PTHR36570:SF3">
    <property type="entry name" value="DISULFIDE BOND FORMATION PROTEIN B"/>
    <property type="match status" value="1"/>
</dbReference>
<dbReference type="Gene3D" id="1.20.1550.10">
    <property type="entry name" value="DsbB-like"/>
    <property type="match status" value="1"/>
</dbReference>
<evidence type="ECO:0000256" key="1">
    <source>
        <dbReference type="ARBA" id="ARBA00004651"/>
    </source>
</evidence>
<keyword evidence="3 6" id="KW-0812">Transmembrane</keyword>
<comment type="caution">
    <text evidence="7">The sequence shown here is derived from an EMBL/GenBank/DDBJ whole genome shotgun (WGS) entry which is preliminary data.</text>
</comment>
<evidence type="ECO:0000313" key="7">
    <source>
        <dbReference type="EMBL" id="TCP40963.1"/>
    </source>
</evidence>
<keyword evidence="4 6" id="KW-1133">Transmembrane helix</keyword>
<dbReference type="SUPFAM" id="SSF158442">
    <property type="entry name" value="DsbB-like"/>
    <property type="match status" value="1"/>
</dbReference>
<feature type="transmembrane region" description="Helical" evidence="6">
    <location>
        <begin position="7"/>
        <end position="26"/>
    </location>
</feature>
<evidence type="ECO:0000256" key="5">
    <source>
        <dbReference type="ARBA" id="ARBA00023136"/>
    </source>
</evidence>
<dbReference type="GO" id="GO:0006457">
    <property type="term" value="P:protein folding"/>
    <property type="evidence" value="ECO:0007669"/>
    <property type="project" value="InterPro"/>
</dbReference>
<dbReference type="InterPro" id="IPR003752">
    <property type="entry name" value="DiS_bond_form_DsbB/BdbC"/>
</dbReference>
<dbReference type="GO" id="GO:0015035">
    <property type="term" value="F:protein-disulfide reductase activity"/>
    <property type="evidence" value="ECO:0007669"/>
    <property type="project" value="InterPro"/>
</dbReference>
<dbReference type="PANTHER" id="PTHR36570">
    <property type="entry name" value="DISULFIDE BOND FORMATION PROTEIN B"/>
    <property type="match status" value="1"/>
</dbReference>